<sequence>MKNQNQVYRQVAEECSEYCPCGCDHSVKNVSTGDDAKSPSCLNCKHFSSSSQHCNLDLYDQIVTKL</sequence>
<dbReference type="EMBL" id="BLYI01000073">
    <property type="protein sequence ID" value="GFO86755.1"/>
    <property type="molecule type" value="Genomic_DNA"/>
</dbReference>
<keyword evidence="2" id="KW-1185">Reference proteome</keyword>
<gene>
    <name evidence="1" type="ORF">ANBU17_31020</name>
</gene>
<dbReference type="Proteomes" id="UP000613208">
    <property type="component" value="Unassembled WGS sequence"/>
</dbReference>
<evidence type="ECO:0000313" key="1">
    <source>
        <dbReference type="EMBL" id="GFO86755.1"/>
    </source>
</evidence>
<dbReference type="RefSeq" id="WP_201312396.1">
    <property type="nucleotide sequence ID" value="NZ_BLYI01000073.1"/>
</dbReference>
<reference evidence="1" key="1">
    <citation type="submission" date="2020-06" db="EMBL/GenBank/DDBJ databases">
        <title>Characterization of fructooligosaccharide metabolism and fructooligosaccharide-degrading enzymes in human commensal butyrate producers.</title>
        <authorList>
            <person name="Tanno H."/>
            <person name="Fujii T."/>
            <person name="Hirano K."/>
            <person name="Maeno S."/>
            <person name="Tonozuka T."/>
            <person name="Sakamoto M."/>
            <person name="Ohkuma M."/>
            <person name="Tochio T."/>
            <person name="Endo A."/>
        </authorList>
    </citation>
    <scope>NUCLEOTIDE SEQUENCE</scope>
    <source>
        <strain evidence="1">JCM 17466</strain>
    </source>
</reference>
<proteinExistence type="predicted"/>
<organism evidence="1 2">
    <name type="scientific">Anaerostipes butyraticus</name>
    <dbReference type="NCBI Taxonomy" id="645466"/>
    <lineage>
        <taxon>Bacteria</taxon>
        <taxon>Bacillati</taxon>
        <taxon>Bacillota</taxon>
        <taxon>Clostridia</taxon>
        <taxon>Lachnospirales</taxon>
        <taxon>Lachnospiraceae</taxon>
        <taxon>Anaerostipes</taxon>
    </lineage>
</organism>
<comment type="caution">
    <text evidence="1">The sequence shown here is derived from an EMBL/GenBank/DDBJ whole genome shotgun (WGS) entry which is preliminary data.</text>
</comment>
<dbReference type="AlphaFoldDB" id="A0A916VEC5"/>
<accession>A0A916VEC5</accession>
<protein>
    <submittedName>
        <fullName evidence="1">Uncharacterized protein</fullName>
    </submittedName>
</protein>
<name>A0A916VEC5_9FIRM</name>
<evidence type="ECO:0000313" key="2">
    <source>
        <dbReference type="Proteomes" id="UP000613208"/>
    </source>
</evidence>